<dbReference type="AlphaFoldDB" id="A0A4P9Z4U7"/>
<dbReference type="GO" id="GO:0012505">
    <property type="term" value="C:endomembrane system"/>
    <property type="evidence" value="ECO:0007669"/>
    <property type="project" value="UniProtKB-SubCell"/>
</dbReference>
<accession>A0A4P9Z4U7</accession>
<dbReference type="Pfam" id="PF22314">
    <property type="entry name" value="NPC1_MLD"/>
    <property type="match status" value="1"/>
</dbReference>
<feature type="transmembrane region" description="Helical" evidence="16">
    <location>
        <begin position="236"/>
        <end position="256"/>
    </location>
</feature>
<comment type="subcellular location">
    <subcellularLocation>
        <location evidence="1">Endomembrane system</location>
        <topology evidence="1">Multi-pass membrane protein</topology>
    </subcellularLocation>
</comment>
<keyword evidence="6" id="KW-0732">Signal</keyword>
<dbReference type="Proteomes" id="UP000278143">
    <property type="component" value="Unassembled WGS sequence"/>
</dbReference>
<keyword evidence="7 16" id="KW-1133">Transmembrane helix</keyword>
<feature type="transmembrane region" description="Helical" evidence="16">
    <location>
        <begin position="1052"/>
        <end position="1070"/>
    </location>
</feature>
<evidence type="ECO:0000256" key="12">
    <source>
        <dbReference type="ARBA" id="ARBA00023166"/>
    </source>
</evidence>
<evidence type="ECO:0000256" key="14">
    <source>
        <dbReference type="ARBA" id="ARBA00023221"/>
    </source>
</evidence>
<dbReference type="FunFam" id="1.20.1640.10:FF:000008">
    <property type="entry name" value="NPC intracellular cholesterol transporter 1"/>
    <property type="match status" value="1"/>
</dbReference>
<evidence type="ECO:0000259" key="17">
    <source>
        <dbReference type="PROSITE" id="PS50156"/>
    </source>
</evidence>
<evidence type="ECO:0000256" key="13">
    <source>
        <dbReference type="ARBA" id="ARBA00023180"/>
    </source>
</evidence>
<dbReference type="InterPro" id="IPR032190">
    <property type="entry name" value="NPC1_N"/>
</dbReference>
<dbReference type="GO" id="GO:0005319">
    <property type="term" value="F:lipid transporter activity"/>
    <property type="evidence" value="ECO:0007669"/>
    <property type="project" value="InterPro"/>
</dbReference>
<reference evidence="19" key="1">
    <citation type="journal article" date="2018" name="Nat. Microbiol.">
        <title>Leveraging single-cell genomics to expand the fungal tree of life.</title>
        <authorList>
            <person name="Ahrendt S.R."/>
            <person name="Quandt C.A."/>
            <person name="Ciobanu D."/>
            <person name="Clum A."/>
            <person name="Salamov A."/>
            <person name="Andreopoulos B."/>
            <person name="Cheng J.F."/>
            <person name="Woyke T."/>
            <person name="Pelin A."/>
            <person name="Henrissat B."/>
            <person name="Reynolds N.K."/>
            <person name="Benny G.L."/>
            <person name="Smith M.E."/>
            <person name="James T.Y."/>
            <person name="Grigoriev I.V."/>
        </authorList>
    </citation>
    <scope>NUCLEOTIDE SEQUENCE [LARGE SCALE GENOMIC DNA]</scope>
    <source>
        <strain evidence="19">Benny S71-1</strain>
    </source>
</reference>
<feature type="transmembrane region" description="Helical" evidence="16">
    <location>
        <begin position="1149"/>
        <end position="1167"/>
    </location>
</feature>
<keyword evidence="19" id="KW-1185">Reference proteome</keyword>
<protein>
    <submittedName>
        <fullName evidence="18">Patched family-domain-containing protein</fullName>
    </submittedName>
</protein>
<evidence type="ECO:0000313" key="19">
    <source>
        <dbReference type="Proteomes" id="UP000278143"/>
    </source>
</evidence>
<feature type="transmembrane region" description="Helical" evidence="16">
    <location>
        <begin position="1076"/>
        <end position="1097"/>
    </location>
</feature>
<dbReference type="EMBL" id="KZ989179">
    <property type="protein sequence ID" value="RKP27617.1"/>
    <property type="molecule type" value="Genomic_DNA"/>
</dbReference>
<dbReference type="InterPro" id="IPR053958">
    <property type="entry name" value="HMGCR/SNAP/NPC1-like_SSD"/>
</dbReference>
<organism evidence="18 19">
    <name type="scientific">Syncephalis pseudoplumigaleata</name>
    <dbReference type="NCBI Taxonomy" id="1712513"/>
    <lineage>
        <taxon>Eukaryota</taxon>
        <taxon>Fungi</taxon>
        <taxon>Fungi incertae sedis</taxon>
        <taxon>Zoopagomycota</taxon>
        <taxon>Zoopagomycotina</taxon>
        <taxon>Zoopagomycetes</taxon>
        <taxon>Zoopagales</taxon>
        <taxon>Piptocephalidaceae</taxon>
        <taxon>Syncephalis</taxon>
    </lineage>
</organism>
<evidence type="ECO:0000256" key="4">
    <source>
        <dbReference type="ARBA" id="ARBA00022548"/>
    </source>
</evidence>
<feature type="transmembrane region" description="Helical" evidence="16">
    <location>
        <begin position="1179"/>
        <end position="1202"/>
    </location>
</feature>
<keyword evidence="10 16" id="KW-0472">Membrane</keyword>
<dbReference type="GO" id="GO:0032934">
    <property type="term" value="F:sterol binding"/>
    <property type="evidence" value="ECO:0007669"/>
    <property type="project" value="TreeGrafter"/>
</dbReference>
<dbReference type="PANTHER" id="PTHR45727:SF2">
    <property type="entry name" value="NPC INTRACELLULAR CHOLESTEROL TRANSPORTER 1"/>
    <property type="match status" value="1"/>
</dbReference>
<feature type="transmembrane region" description="Helical" evidence="16">
    <location>
        <begin position="713"/>
        <end position="738"/>
    </location>
</feature>
<dbReference type="InterPro" id="IPR000731">
    <property type="entry name" value="SSD"/>
</dbReference>
<dbReference type="Pfam" id="PF12349">
    <property type="entry name" value="Sterol-sensing"/>
    <property type="match status" value="1"/>
</dbReference>
<dbReference type="GO" id="GO:0008203">
    <property type="term" value="P:cholesterol metabolic process"/>
    <property type="evidence" value="ECO:0007669"/>
    <property type="project" value="UniProtKB-KW"/>
</dbReference>
<evidence type="ECO:0000256" key="5">
    <source>
        <dbReference type="ARBA" id="ARBA00022692"/>
    </source>
</evidence>
<proteinExistence type="inferred from homology"/>
<evidence type="ECO:0000256" key="15">
    <source>
        <dbReference type="SAM" id="MobiDB-lite"/>
    </source>
</evidence>
<keyword evidence="5 16" id="KW-0812">Transmembrane</keyword>
<dbReference type="NCBIfam" id="TIGR00917">
    <property type="entry name" value="2A060601"/>
    <property type="match status" value="1"/>
</dbReference>
<evidence type="ECO:0000256" key="6">
    <source>
        <dbReference type="ARBA" id="ARBA00022729"/>
    </source>
</evidence>
<keyword evidence="11" id="KW-1015">Disulfide bond</keyword>
<feature type="transmembrane region" description="Helical" evidence="16">
    <location>
        <begin position="788"/>
        <end position="805"/>
    </location>
</feature>
<evidence type="ECO:0000256" key="2">
    <source>
        <dbReference type="ARBA" id="ARBA00005585"/>
    </source>
</evidence>
<dbReference type="InterPro" id="IPR004765">
    <property type="entry name" value="NPC1-like"/>
</dbReference>
<comment type="similarity">
    <text evidence="2">Belongs to the patched family.</text>
</comment>
<keyword evidence="12" id="KW-1207">Sterol metabolism</keyword>
<evidence type="ECO:0000313" key="18">
    <source>
        <dbReference type="EMBL" id="RKP27617.1"/>
    </source>
</evidence>
<keyword evidence="13" id="KW-0325">Glycoprotein</keyword>
<dbReference type="InterPro" id="IPR053956">
    <property type="entry name" value="NPC1_MLD"/>
</dbReference>
<evidence type="ECO:0000256" key="11">
    <source>
        <dbReference type="ARBA" id="ARBA00023157"/>
    </source>
</evidence>
<feature type="transmembrane region" description="Helical" evidence="16">
    <location>
        <begin position="1109"/>
        <end position="1129"/>
    </location>
</feature>
<evidence type="ECO:0000256" key="10">
    <source>
        <dbReference type="ARBA" id="ARBA00023136"/>
    </source>
</evidence>
<feature type="transmembrane region" description="Helical" evidence="16">
    <location>
        <begin position="632"/>
        <end position="654"/>
    </location>
</feature>
<evidence type="ECO:0000256" key="9">
    <source>
        <dbReference type="ARBA" id="ARBA00023098"/>
    </source>
</evidence>
<gene>
    <name evidence="18" type="ORF">SYNPS1DRAFT_32414</name>
</gene>
<evidence type="ECO:0000256" key="3">
    <source>
        <dbReference type="ARBA" id="ARBA00022448"/>
    </source>
</evidence>
<evidence type="ECO:0000256" key="8">
    <source>
        <dbReference type="ARBA" id="ARBA00023055"/>
    </source>
</evidence>
<evidence type="ECO:0000256" key="7">
    <source>
        <dbReference type="ARBA" id="ARBA00022989"/>
    </source>
</evidence>
<name>A0A4P9Z4U7_9FUNG</name>
<feature type="transmembrane region" description="Helical" evidence="16">
    <location>
        <begin position="602"/>
        <end position="626"/>
    </location>
</feature>
<evidence type="ECO:0000256" key="16">
    <source>
        <dbReference type="SAM" id="Phobius"/>
    </source>
</evidence>
<dbReference type="PROSITE" id="PS50156">
    <property type="entry name" value="SSD"/>
    <property type="match status" value="1"/>
</dbReference>
<dbReference type="FunFam" id="1.20.1640.10:FF:000029">
    <property type="entry name" value="Putative Patched sphingolipid transporter"/>
    <property type="match status" value="1"/>
</dbReference>
<keyword evidence="3" id="KW-0813">Transport</keyword>
<keyword evidence="8" id="KW-0445">Lipid transport</keyword>
<dbReference type="SUPFAM" id="SSF82866">
    <property type="entry name" value="Multidrug efflux transporter AcrB transmembrane domain"/>
    <property type="match status" value="2"/>
</dbReference>
<dbReference type="Pfam" id="PF16414">
    <property type="entry name" value="NPC1_N"/>
    <property type="match status" value="1"/>
</dbReference>
<sequence>MYGQCGGKSSSIFAPPLNCPTDRHAVQPTSMHRARLVEVCGEAFRDRAACCDIDQLDALQSQIKVAQNVVNACPACWNNMLSFFCEFSCSPDQSTFVNVTATQVSPQTGKHIVTRTDIYVDPAFGRAFYDSCKEVKFPADNLFVMDLIGGGAKNYEEMLAFMGQERLGGSPFQLDFPRQSPARPMRPLAPKAHHCNDTSAASRCSCIDCGAVCPVLEPLPTTPASCHIGRWSCLNVALFIAYVLMVLGVVAGGAAVRRGYFGRDTEGFERVPHEPEEAVQLSTGTGTSDHDSIDEASTMAGWQACSQRFFYRLGVCCASNPAEVILSSLLITGFLSLGWSRFAVDTAPEKLWVSPTSSVARQKAFFDRHFAPFYRTQQIIITSAHDAPNGSVIMEDNLRLLFRLESAIAALSVADPSTDAARNITLADLCLKPTEQGCVVQSVTGYWAGDEEQFSAERWRDDFDSCTHQPSACLPDFGQPIKPDMILGGFDDSDYREAKALFVTYVLRNSLDEAYVARAMRWEQAFVDFMRGLPHNPAFNTSNVIVDFSSEISIEQELNQSSNTDINTVIISYVAMLLYVSLALGRLFRAGSMRRVAVESKFLLGIGGILIVLASIMASVGFFSFMGRRCTLIIAEVIPFLVLAVGVDNVFILVQEFQRQTDDAREARDDASVAERCGRTLARMGPGILLSALAETLAFGLGGFVDMPAVSSFAMYAALAVWLDFMLQVTCFIAFLALDAERTEDDRIDCCPWLRVDAVDDKPDSDGFIEQFFERTYAPFLLQRRVKLSVILAFIALFFACITQIPHLTLGLDQRVALPDDSYLIRYFNHLDAYFRTGPPVYFVVEGGQPTERAGQQQLCGRFSSCHTLSLANVLEQERKRPQVSRIAQPAAIWLDDFFHWLNPLADMCCRVRRSNPDAFCDAWDDEDACEPCFASRDPPWNITLHGMPEDDEFLRYLDHWLNSVPDEQCPLAGAAAYKDAITIDRSSKAVIASHFRTFHTPVRSQTDYIEAYRSAKRIADELSHETGYPVFPYSVFYLFFAQYIDIVPLTVRLLSIAVLAIGLVAWLLLASLSTALIVMACVVMIVVDVIGVMSVWQVSLNAVSLVNLMICIGISVEFCCHLARAFLIESGGRNQRAYRALIDVGSSVFSGITITKLIGIGVLAFSRSKIFVIYYFRVYLAIVVLGALHGLILLPVLLSLIGDGDGGDGDGDDATGTRRQASAADEDFHEPDDDRIVIMNR</sequence>
<keyword evidence="4" id="KW-0153">Cholesterol metabolism</keyword>
<feature type="domain" description="SSD" evidence="17">
    <location>
        <begin position="565"/>
        <end position="738"/>
    </location>
</feature>
<dbReference type="Gene3D" id="1.20.1640.10">
    <property type="entry name" value="Multidrug efflux transporter AcrB transmembrane domain"/>
    <property type="match status" value="2"/>
</dbReference>
<feature type="region of interest" description="Disordered" evidence="15">
    <location>
        <begin position="1210"/>
        <end position="1234"/>
    </location>
</feature>
<keyword evidence="14" id="KW-0753">Steroid metabolism</keyword>
<feature type="transmembrane region" description="Helical" evidence="16">
    <location>
        <begin position="688"/>
        <end position="707"/>
    </location>
</feature>
<dbReference type="GO" id="GO:0015918">
    <property type="term" value="P:sterol transport"/>
    <property type="evidence" value="ECO:0007669"/>
    <property type="project" value="UniProtKB-ARBA"/>
</dbReference>
<dbReference type="OrthoDB" id="6510177at2759"/>
<keyword evidence="9" id="KW-0443">Lipid metabolism</keyword>
<feature type="transmembrane region" description="Helical" evidence="16">
    <location>
        <begin position="570"/>
        <end position="590"/>
    </location>
</feature>
<dbReference type="PANTHER" id="PTHR45727">
    <property type="entry name" value="NPC INTRACELLULAR CHOLESTEROL TRANSPORTER 1"/>
    <property type="match status" value="1"/>
</dbReference>
<evidence type="ECO:0000256" key="1">
    <source>
        <dbReference type="ARBA" id="ARBA00004127"/>
    </source>
</evidence>
<dbReference type="GO" id="GO:0016020">
    <property type="term" value="C:membrane"/>
    <property type="evidence" value="ECO:0007669"/>
    <property type="project" value="InterPro"/>
</dbReference>